<dbReference type="Pfam" id="PF03840">
    <property type="entry name" value="SecG"/>
    <property type="match status" value="1"/>
</dbReference>
<evidence type="ECO:0000256" key="6">
    <source>
        <dbReference type="ARBA" id="ARBA00022989"/>
    </source>
</evidence>
<keyword evidence="4 9" id="KW-0812">Transmembrane</keyword>
<feature type="transmembrane region" description="Helical" evidence="9">
    <location>
        <begin position="46"/>
        <end position="67"/>
    </location>
</feature>
<evidence type="ECO:0000256" key="3">
    <source>
        <dbReference type="ARBA" id="ARBA00022448"/>
    </source>
</evidence>
<gene>
    <name evidence="10" type="ORF">A3C61_01030</name>
</gene>
<dbReference type="Proteomes" id="UP000178908">
    <property type="component" value="Unassembled WGS sequence"/>
</dbReference>
<evidence type="ECO:0000256" key="8">
    <source>
        <dbReference type="ARBA" id="ARBA00023136"/>
    </source>
</evidence>
<evidence type="ECO:0000256" key="5">
    <source>
        <dbReference type="ARBA" id="ARBA00022927"/>
    </source>
</evidence>
<keyword evidence="7 9" id="KW-0811">Translocation</keyword>
<dbReference type="InterPro" id="IPR004692">
    <property type="entry name" value="SecG"/>
</dbReference>
<keyword evidence="6 9" id="KW-1133">Transmembrane helix</keyword>
<dbReference type="GO" id="GO:0015450">
    <property type="term" value="F:protein-transporting ATPase activity"/>
    <property type="evidence" value="ECO:0007669"/>
    <property type="project" value="UniProtKB-UniRule"/>
</dbReference>
<evidence type="ECO:0000313" key="10">
    <source>
        <dbReference type="EMBL" id="OGN08157.1"/>
    </source>
</evidence>
<dbReference type="GO" id="GO:0009306">
    <property type="term" value="P:protein secretion"/>
    <property type="evidence" value="ECO:0007669"/>
    <property type="project" value="UniProtKB-UniRule"/>
</dbReference>
<dbReference type="NCBIfam" id="TIGR00810">
    <property type="entry name" value="secG"/>
    <property type="match status" value="1"/>
</dbReference>
<comment type="caution">
    <text evidence="9">Lacks conserved residue(s) required for the propagation of feature annotation.</text>
</comment>
<dbReference type="EMBL" id="MGJO01000055">
    <property type="protein sequence ID" value="OGN08157.1"/>
    <property type="molecule type" value="Genomic_DNA"/>
</dbReference>
<proteinExistence type="inferred from homology"/>
<evidence type="ECO:0000256" key="2">
    <source>
        <dbReference type="ARBA" id="ARBA00008445"/>
    </source>
</evidence>
<dbReference type="AlphaFoldDB" id="A0A1F8F4U7"/>
<reference evidence="10 11" key="1">
    <citation type="journal article" date="2016" name="Nat. Commun.">
        <title>Thousands of microbial genomes shed light on interconnected biogeochemical processes in an aquifer system.</title>
        <authorList>
            <person name="Anantharaman K."/>
            <person name="Brown C.T."/>
            <person name="Hug L.A."/>
            <person name="Sharon I."/>
            <person name="Castelle C.J."/>
            <person name="Probst A.J."/>
            <person name="Thomas B.C."/>
            <person name="Singh A."/>
            <person name="Wilkins M.J."/>
            <person name="Karaoz U."/>
            <person name="Brodie E.L."/>
            <person name="Williams K.H."/>
            <person name="Hubbard S.S."/>
            <person name="Banfield J.F."/>
        </authorList>
    </citation>
    <scope>NUCLEOTIDE SEQUENCE [LARGE SCALE GENOMIC DNA]</scope>
</reference>
<dbReference type="GO" id="GO:0005886">
    <property type="term" value="C:plasma membrane"/>
    <property type="evidence" value="ECO:0007669"/>
    <property type="project" value="UniProtKB-SubCell"/>
</dbReference>
<keyword evidence="5 9" id="KW-0653">Protein transport</keyword>
<evidence type="ECO:0000313" key="11">
    <source>
        <dbReference type="Proteomes" id="UP000178908"/>
    </source>
</evidence>
<keyword evidence="9" id="KW-1003">Cell membrane</keyword>
<comment type="caution">
    <text evidence="10">The sequence shown here is derived from an EMBL/GenBank/DDBJ whole genome shotgun (WGS) entry which is preliminary data.</text>
</comment>
<name>A0A1F8F4U7_9BACT</name>
<comment type="similarity">
    <text evidence="2 9">Belongs to the SecG family.</text>
</comment>
<evidence type="ECO:0000256" key="7">
    <source>
        <dbReference type="ARBA" id="ARBA00023010"/>
    </source>
</evidence>
<organism evidence="10 11">
    <name type="scientific">Candidatus Yanofskybacteria bacterium RIFCSPHIGHO2_02_FULL_39_10</name>
    <dbReference type="NCBI Taxonomy" id="1802674"/>
    <lineage>
        <taxon>Bacteria</taxon>
        <taxon>Candidatus Yanofskyibacteriota</taxon>
    </lineage>
</organism>
<accession>A0A1F8F4U7</accession>
<keyword evidence="3 9" id="KW-0813">Transport</keyword>
<protein>
    <recommendedName>
        <fullName evidence="9">Protein-export membrane protein SecG</fullName>
    </recommendedName>
</protein>
<evidence type="ECO:0000256" key="4">
    <source>
        <dbReference type="ARBA" id="ARBA00022692"/>
    </source>
</evidence>
<evidence type="ECO:0000256" key="1">
    <source>
        <dbReference type="ARBA" id="ARBA00004141"/>
    </source>
</evidence>
<comment type="function">
    <text evidence="9">Involved in protein export. Participates in an early event of protein translocation.</text>
</comment>
<keyword evidence="8 9" id="KW-0472">Membrane</keyword>
<sequence>MLTYAQIAISGLLVISILLQQRGGGLSSTFGGSSMEYSTKRGAEKVIFYATIVLAISFLGLSMARLLL</sequence>
<evidence type="ECO:0000256" key="9">
    <source>
        <dbReference type="RuleBase" id="RU365087"/>
    </source>
</evidence>
<comment type="subcellular location">
    <subcellularLocation>
        <location evidence="9">Cell membrane</location>
        <topology evidence="9">Multi-pass membrane protein</topology>
    </subcellularLocation>
    <subcellularLocation>
        <location evidence="1">Membrane</location>
        <topology evidence="1">Multi-pass membrane protein</topology>
    </subcellularLocation>
</comment>